<gene>
    <name evidence="3" type="ORF">CAL20_19155</name>
</gene>
<dbReference type="PANTHER" id="PTHR35936">
    <property type="entry name" value="MEMBRANE-BOUND LYTIC MUREIN TRANSGLYCOSYLASE F"/>
    <property type="match status" value="1"/>
</dbReference>
<dbReference type="CDD" id="cd13621">
    <property type="entry name" value="PBP2_AA_binding_like_3"/>
    <property type="match status" value="1"/>
</dbReference>
<protein>
    <submittedName>
        <fullName evidence="3">ABC transporter substrate-binding protein</fullName>
    </submittedName>
</protein>
<dbReference type="AlphaFoldDB" id="A0A261TTY0"/>
<dbReference type="SUPFAM" id="SSF53850">
    <property type="entry name" value="Periplasmic binding protein-like II"/>
    <property type="match status" value="1"/>
</dbReference>
<proteinExistence type="predicted"/>
<dbReference type="SMART" id="SM00062">
    <property type="entry name" value="PBPb"/>
    <property type="match status" value="1"/>
</dbReference>
<evidence type="ECO:0000259" key="2">
    <source>
        <dbReference type="SMART" id="SM00062"/>
    </source>
</evidence>
<dbReference type="EMBL" id="NEVQ01000019">
    <property type="protein sequence ID" value="OZI53116.1"/>
    <property type="molecule type" value="Genomic_DNA"/>
</dbReference>
<dbReference type="Gene3D" id="3.40.190.10">
    <property type="entry name" value="Periplasmic binding protein-like II"/>
    <property type="match status" value="2"/>
</dbReference>
<organism evidence="3 4">
    <name type="scientific">Bordetella genomosp. 4</name>
    <dbReference type="NCBI Taxonomy" id="463044"/>
    <lineage>
        <taxon>Bacteria</taxon>
        <taxon>Pseudomonadati</taxon>
        <taxon>Pseudomonadota</taxon>
        <taxon>Betaproteobacteria</taxon>
        <taxon>Burkholderiales</taxon>
        <taxon>Alcaligenaceae</taxon>
        <taxon>Bordetella</taxon>
    </lineage>
</organism>
<sequence length="284" mass="31100">MKRRELLSHSALIGAAAIASVGVPARASAQAAPGNESTLDRVRKTGILRMGVIVGQAPYFTKNLADGTWSGACLSMANDIAKKLNAKVETVETTWGNQILDLQSNKIDLAFAVNPTPERALMVDFATPILVHSFTAVTRKGFAKPETWNDLNKPEVRISVDMGSAHELIARRYAPNATILSFKTRDEAVLAVATGRADCNVVLAILALPMLKKNPALAEIAIPRPVLTLPTNIAVRLDNDKRWRDFLSVWADYNRSMAQTREWFLQGLAELDVKESDIPPEVQF</sequence>
<dbReference type="InterPro" id="IPR001638">
    <property type="entry name" value="Solute-binding_3/MltF_N"/>
</dbReference>
<dbReference type="PANTHER" id="PTHR35936:SF17">
    <property type="entry name" value="ARGININE-BINDING EXTRACELLULAR PROTEIN ARTP"/>
    <property type="match status" value="1"/>
</dbReference>
<comment type="caution">
    <text evidence="3">The sequence shown here is derived from an EMBL/GenBank/DDBJ whole genome shotgun (WGS) entry which is preliminary data.</text>
</comment>
<feature type="domain" description="Solute-binding protein family 3/N-terminal" evidence="2">
    <location>
        <begin position="47"/>
        <end position="267"/>
    </location>
</feature>
<reference evidence="3 4" key="1">
    <citation type="submission" date="2017-05" db="EMBL/GenBank/DDBJ databases">
        <title>Complete and WGS of Bordetella genogroups.</title>
        <authorList>
            <person name="Spilker T."/>
            <person name="LiPuma J."/>
        </authorList>
    </citation>
    <scope>NUCLEOTIDE SEQUENCE [LARGE SCALE GENOMIC DNA]</scope>
    <source>
        <strain evidence="3 4">AU9919</strain>
    </source>
</reference>
<keyword evidence="1" id="KW-0732">Signal</keyword>
<dbReference type="Proteomes" id="UP000216885">
    <property type="component" value="Unassembled WGS sequence"/>
</dbReference>
<evidence type="ECO:0000313" key="4">
    <source>
        <dbReference type="Proteomes" id="UP000216885"/>
    </source>
</evidence>
<evidence type="ECO:0000256" key="1">
    <source>
        <dbReference type="ARBA" id="ARBA00022729"/>
    </source>
</evidence>
<name>A0A261TTY0_9BORD</name>
<dbReference type="RefSeq" id="WP_094822609.1">
    <property type="nucleotide sequence ID" value="NZ_NEVO01000013.1"/>
</dbReference>
<dbReference type="OrthoDB" id="8994218at2"/>
<keyword evidence="4" id="KW-1185">Reference proteome</keyword>
<dbReference type="Pfam" id="PF00497">
    <property type="entry name" value="SBP_bac_3"/>
    <property type="match status" value="1"/>
</dbReference>
<evidence type="ECO:0000313" key="3">
    <source>
        <dbReference type="EMBL" id="OZI53116.1"/>
    </source>
</evidence>
<accession>A0A261TTY0</accession>